<dbReference type="AlphaFoldDB" id="A0A485KIU2"/>
<reference evidence="1" key="2">
    <citation type="submission" date="2019-06" db="EMBL/GenBank/DDBJ databases">
        <title>Genomics analysis of Aphanomyces spp. identifies a new class of oomycete effector associated with host adaptation.</title>
        <authorList>
            <person name="Gaulin E."/>
        </authorList>
    </citation>
    <scope>NUCLEOTIDE SEQUENCE</scope>
    <source>
        <strain evidence="1">CBS 578.67</strain>
    </source>
</reference>
<protein>
    <submittedName>
        <fullName evidence="2">Aste57867_7787 protein</fullName>
    </submittedName>
</protein>
<sequence length="241" mass="26592">MCNNAVEFANTLAKVIDDDKTSFISTGDTMYLYLIDEVEGAPIIPSKKFDQVYPIRIDTQSPQFLAVGAPFLQAGLRLLQCINTATNVAKCVGIPNPTGPFLEKSIQILNAAKNKSSVVDFNVVHAAIQSESDDPVPMQRIRGAALRELERFFNEKDPKKTYAGLQRTYTADGNALWTSEENAKKINIQKPRTFVGGQANSVVNYNKELLLTQENSSGENIPGIIQKEKANDEKMCACELM</sequence>
<proteinExistence type="predicted"/>
<gene>
    <name evidence="2" type="primary">Aste57867_7787</name>
    <name evidence="1" type="ORF">As57867_007757</name>
    <name evidence="2" type="ORF">ASTE57867_7787</name>
</gene>
<dbReference type="EMBL" id="VJMH01004615">
    <property type="protein sequence ID" value="KAF0702489.1"/>
    <property type="molecule type" value="Genomic_DNA"/>
</dbReference>
<name>A0A485KIU2_9STRA</name>
<organism evidence="2 3">
    <name type="scientific">Aphanomyces stellatus</name>
    <dbReference type="NCBI Taxonomy" id="120398"/>
    <lineage>
        <taxon>Eukaryota</taxon>
        <taxon>Sar</taxon>
        <taxon>Stramenopiles</taxon>
        <taxon>Oomycota</taxon>
        <taxon>Saprolegniomycetes</taxon>
        <taxon>Saprolegniales</taxon>
        <taxon>Verrucalvaceae</taxon>
        <taxon>Aphanomyces</taxon>
    </lineage>
</organism>
<evidence type="ECO:0000313" key="2">
    <source>
        <dbReference type="EMBL" id="VFT84686.1"/>
    </source>
</evidence>
<dbReference type="EMBL" id="CAADRA010004634">
    <property type="protein sequence ID" value="VFT84686.1"/>
    <property type="molecule type" value="Genomic_DNA"/>
</dbReference>
<evidence type="ECO:0000313" key="3">
    <source>
        <dbReference type="Proteomes" id="UP000332933"/>
    </source>
</evidence>
<accession>A0A485KIU2</accession>
<keyword evidence="3" id="KW-1185">Reference proteome</keyword>
<evidence type="ECO:0000313" key="1">
    <source>
        <dbReference type="EMBL" id="KAF0702489.1"/>
    </source>
</evidence>
<dbReference type="Proteomes" id="UP000332933">
    <property type="component" value="Unassembled WGS sequence"/>
</dbReference>
<dbReference type="OrthoDB" id="189491at2759"/>
<reference evidence="2 3" key="1">
    <citation type="submission" date="2019-03" db="EMBL/GenBank/DDBJ databases">
        <authorList>
            <person name="Gaulin E."/>
            <person name="Dumas B."/>
        </authorList>
    </citation>
    <scope>NUCLEOTIDE SEQUENCE [LARGE SCALE GENOMIC DNA]</scope>
    <source>
        <strain evidence="2">CBS 568.67</strain>
    </source>
</reference>